<gene>
    <name evidence="1" type="ORF">A605_02450</name>
</gene>
<dbReference type="OrthoDB" id="5195799at2"/>
<protein>
    <recommendedName>
        <fullName evidence="3">Asp23/Gls24 family envelope stress response protein</fullName>
    </recommendedName>
</protein>
<dbReference type="STRING" id="1121362.A605_02450"/>
<evidence type="ECO:0008006" key="3">
    <source>
        <dbReference type="Google" id="ProtNLM"/>
    </source>
</evidence>
<dbReference type="EMBL" id="CP003697">
    <property type="protein sequence ID" value="AGF71504.1"/>
    <property type="molecule type" value="Genomic_DNA"/>
</dbReference>
<dbReference type="KEGG" id="chn:A605_02450"/>
<evidence type="ECO:0000313" key="2">
    <source>
        <dbReference type="Proteomes" id="UP000011723"/>
    </source>
</evidence>
<name>M1MUW2_9CORY</name>
<sequence length="120" mass="12658">MPATSTPRAAPPLDPVPARRAMALARALLGVDGIAALHPGLFGEVALLYPRGRVPGLRVTPGPAPRLEVHVVVDFSAYRRPLSGLAATVRDVVRESGVDLPVDVVFADGTESPVTRRPPR</sequence>
<organism evidence="1 2">
    <name type="scientific">Corynebacterium halotolerans YIM 70093 = DSM 44683</name>
    <dbReference type="NCBI Taxonomy" id="1121362"/>
    <lineage>
        <taxon>Bacteria</taxon>
        <taxon>Bacillati</taxon>
        <taxon>Actinomycetota</taxon>
        <taxon>Actinomycetes</taxon>
        <taxon>Mycobacteriales</taxon>
        <taxon>Corynebacteriaceae</taxon>
        <taxon>Corynebacterium</taxon>
    </lineage>
</organism>
<dbReference type="AlphaFoldDB" id="M1MUW2"/>
<evidence type="ECO:0000313" key="1">
    <source>
        <dbReference type="EMBL" id="AGF71504.1"/>
    </source>
</evidence>
<proteinExistence type="predicted"/>
<keyword evidence="2" id="KW-1185">Reference proteome</keyword>
<dbReference type="HOGENOM" id="CLU_160020_1_0_11"/>
<dbReference type="PATRIC" id="fig|1121362.3.peg.491"/>
<dbReference type="Proteomes" id="UP000011723">
    <property type="component" value="Chromosome"/>
</dbReference>
<reference evidence="1 2" key="1">
    <citation type="journal article" date="2012" name="Stand. Genomic Sci.">
        <title>Genome sequence of the halotolerant bacterium Corynebacterium halotolerans type strain YIM 70093(T) (= DSM 44683(T)).</title>
        <authorList>
            <person name="Ruckert C."/>
            <person name="Albersmeier A."/>
            <person name="Al-Dilaimi A."/>
            <person name="Niehaus K."/>
            <person name="Szczepanowski R."/>
            <person name="Kalinowski J."/>
        </authorList>
    </citation>
    <scope>NUCLEOTIDE SEQUENCE [LARGE SCALE GENOMIC DNA]</scope>
    <source>
        <strain evidence="1">YIM 70093</strain>
    </source>
</reference>
<dbReference type="RefSeq" id="WP_015399927.1">
    <property type="nucleotide sequence ID" value="NC_020302.1"/>
</dbReference>
<accession>M1MUW2</accession>